<evidence type="ECO:0000313" key="14">
    <source>
        <dbReference type="Proteomes" id="UP001596011"/>
    </source>
</evidence>
<evidence type="ECO:0000256" key="9">
    <source>
        <dbReference type="SAM" id="MobiDB-lite"/>
    </source>
</evidence>
<feature type="transmembrane region" description="Helical" evidence="10">
    <location>
        <begin position="53"/>
        <end position="71"/>
    </location>
</feature>
<evidence type="ECO:0000256" key="2">
    <source>
        <dbReference type="ARBA" id="ARBA00012438"/>
    </source>
</evidence>
<dbReference type="PANTHER" id="PTHR24421:SF10">
    <property type="entry name" value="NITRATE_NITRITE SENSOR PROTEIN NARQ"/>
    <property type="match status" value="1"/>
</dbReference>
<protein>
    <recommendedName>
        <fullName evidence="2">histidine kinase</fullName>
        <ecNumber evidence="2">2.7.13.3</ecNumber>
    </recommendedName>
</protein>
<feature type="compositionally biased region" description="Basic and acidic residues" evidence="9">
    <location>
        <begin position="398"/>
        <end position="413"/>
    </location>
</feature>
<dbReference type="InterPro" id="IPR011712">
    <property type="entry name" value="Sig_transdc_His_kin_sub3_dim/P"/>
</dbReference>
<comment type="caution">
    <text evidence="13">The sequence shown here is derived from an EMBL/GenBank/DDBJ whole genome shotgun (WGS) entry which is preliminary data.</text>
</comment>
<dbReference type="Gene3D" id="1.20.5.1930">
    <property type="match status" value="1"/>
</dbReference>
<feature type="domain" description="DUF7134" evidence="12">
    <location>
        <begin position="22"/>
        <end position="169"/>
    </location>
</feature>
<dbReference type="Proteomes" id="UP001596011">
    <property type="component" value="Unassembled WGS sequence"/>
</dbReference>
<keyword evidence="5" id="KW-0547">Nucleotide-binding</keyword>
<keyword evidence="8" id="KW-0902">Two-component regulatory system</keyword>
<keyword evidence="10" id="KW-0812">Transmembrane</keyword>
<keyword evidence="7" id="KW-0067">ATP-binding</keyword>
<dbReference type="GO" id="GO:0016301">
    <property type="term" value="F:kinase activity"/>
    <property type="evidence" value="ECO:0007669"/>
    <property type="project" value="UniProtKB-KW"/>
</dbReference>
<keyword evidence="4" id="KW-0808">Transferase</keyword>
<feature type="transmembrane region" description="Helical" evidence="10">
    <location>
        <begin position="77"/>
        <end position="109"/>
    </location>
</feature>
<name>A0ABV9HBZ0_9MICO</name>
<evidence type="ECO:0000256" key="10">
    <source>
        <dbReference type="SAM" id="Phobius"/>
    </source>
</evidence>
<evidence type="ECO:0000313" key="13">
    <source>
        <dbReference type="EMBL" id="MFC4627508.1"/>
    </source>
</evidence>
<evidence type="ECO:0000256" key="6">
    <source>
        <dbReference type="ARBA" id="ARBA00022777"/>
    </source>
</evidence>
<dbReference type="InterPro" id="IPR055558">
    <property type="entry name" value="DUF7134"/>
</dbReference>
<keyword evidence="6 13" id="KW-0418">Kinase</keyword>
<evidence type="ECO:0000256" key="4">
    <source>
        <dbReference type="ARBA" id="ARBA00022679"/>
    </source>
</evidence>
<evidence type="ECO:0000256" key="8">
    <source>
        <dbReference type="ARBA" id="ARBA00023012"/>
    </source>
</evidence>
<keyword evidence="14" id="KW-1185">Reference proteome</keyword>
<dbReference type="InterPro" id="IPR036890">
    <property type="entry name" value="HATPase_C_sf"/>
</dbReference>
<evidence type="ECO:0000259" key="12">
    <source>
        <dbReference type="Pfam" id="PF23539"/>
    </source>
</evidence>
<feature type="region of interest" description="Disordered" evidence="9">
    <location>
        <begin position="391"/>
        <end position="413"/>
    </location>
</feature>
<dbReference type="PANTHER" id="PTHR24421">
    <property type="entry name" value="NITRATE/NITRITE SENSOR PROTEIN NARX-RELATED"/>
    <property type="match status" value="1"/>
</dbReference>
<feature type="transmembrane region" description="Helical" evidence="10">
    <location>
        <begin position="20"/>
        <end position="41"/>
    </location>
</feature>
<accession>A0ABV9HBZ0</accession>
<evidence type="ECO:0000256" key="5">
    <source>
        <dbReference type="ARBA" id="ARBA00022741"/>
    </source>
</evidence>
<keyword evidence="10" id="KW-1133">Transmembrane helix</keyword>
<evidence type="ECO:0000256" key="3">
    <source>
        <dbReference type="ARBA" id="ARBA00022553"/>
    </source>
</evidence>
<dbReference type="InterPro" id="IPR050482">
    <property type="entry name" value="Sensor_HK_TwoCompSys"/>
</dbReference>
<dbReference type="EC" id="2.7.13.3" evidence="2"/>
<reference evidence="14" key="1">
    <citation type="journal article" date="2019" name="Int. J. Syst. Evol. Microbiol.">
        <title>The Global Catalogue of Microorganisms (GCM) 10K type strain sequencing project: providing services to taxonomists for standard genome sequencing and annotation.</title>
        <authorList>
            <consortium name="The Broad Institute Genomics Platform"/>
            <consortium name="The Broad Institute Genome Sequencing Center for Infectious Disease"/>
            <person name="Wu L."/>
            <person name="Ma J."/>
        </authorList>
    </citation>
    <scope>NUCLEOTIDE SEQUENCE [LARGE SCALE GENOMIC DNA]</scope>
    <source>
        <strain evidence="14">CCUG 42722</strain>
    </source>
</reference>
<dbReference type="CDD" id="cd16917">
    <property type="entry name" value="HATPase_UhpB-NarQ-NarX-like"/>
    <property type="match status" value="1"/>
</dbReference>
<sequence length="413" mass="42956">MTPERLRVEAADLTRPPSRLALWVSGHPGTVDVVVVVAAGLPHLLALSLRAEGSAWWGYLLLAASAGALLARRRWPLAVLIVAALAGALGALTQPGFGLPMLPFAAALYTVASRRTTARTVIGYGAAVAVAVLATVPYSLSGVRPQLVSLMDPVTLVALAAGFLVRSRRDHTRWLTETMNQRIDNAALTERTRIAAEMHDLVAHSLTVIVALANGATSAAQKHPERSRKAVEQIAAVGRDALGDMHRTLALLRDADAGLDANLHHSGDNLPALEELAEGFRVAGLPVTLTRTGPALPADAALRQAVYRVTQESLTNTLRHAHAPTGATVAVDHGDGVVVLTITDDGGPVTRQGPPGHGLVGIHQRAAAHGGAAESAAVPGGGWRTRVVLASAGTRAAPDSREASTERNDPVDG</sequence>
<organism evidence="13 14">
    <name type="scientific">Promicromonospora alba</name>
    <dbReference type="NCBI Taxonomy" id="1616110"/>
    <lineage>
        <taxon>Bacteria</taxon>
        <taxon>Bacillati</taxon>
        <taxon>Actinomycetota</taxon>
        <taxon>Actinomycetes</taxon>
        <taxon>Micrococcales</taxon>
        <taxon>Promicromonosporaceae</taxon>
        <taxon>Promicromonospora</taxon>
    </lineage>
</organism>
<evidence type="ECO:0000256" key="1">
    <source>
        <dbReference type="ARBA" id="ARBA00000085"/>
    </source>
</evidence>
<comment type="catalytic activity">
    <reaction evidence="1">
        <text>ATP + protein L-histidine = ADP + protein N-phospho-L-histidine.</text>
        <dbReference type="EC" id="2.7.13.3"/>
    </reaction>
</comment>
<gene>
    <name evidence="13" type="ORF">ACFO6V_04625</name>
</gene>
<feature type="domain" description="Signal transduction histidine kinase subgroup 3 dimerisation and phosphoacceptor" evidence="11">
    <location>
        <begin position="190"/>
        <end position="255"/>
    </location>
</feature>
<dbReference type="Pfam" id="PF07730">
    <property type="entry name" value="HisKA_3"/>
    <property type="match status" value="1"/>
</dbReference>
<keyword evidence="10" id="KW-0472">Membrane</keyword>
<dbReference type="SUPFAM" id="SSF55874">
    <property type="entry name" value="ATPase domain of HSP90 chaperone/DNA topoisomerase II/histidine kinase"/>
    <property type="match status" value="1"/>
</dbReference>
<dbReference type="EMBL" id="JBHSFI010000002">
    <property type="protein sequence ID" value="MFC4627508.1"/>
    <property type="molecule type" value="Genomic_DNA"/>
</dbReference>
<dbReference type="RefSeq" id="WP_377132719.1">
    <property type="nucleotide sequence ID" value="NZ_JBHSFI010000002.1"/>
</dbReference>
<evidence type="ECO:0000256" key="7">
    <source>
        <dbReference type="ARBA" id="ARBA00022840"/>
    </source>
</evidence>
<evidence type="ECO:0000259" key="11">
    <source>
        <dbReference type="Pfam" id="PF07730"/>
    </source>
</evidence>
<feature type="transmembrane region" description="Helical" evidence="10">
    <location>
        <begin position="121"/>
        <end position="140"/>
    </location>
</feature>
<dbReference type="Pfam" id="PF23539">
    <property type="entry name" value="DUF7134"/>
    <property type="match status" value="1"/>
</dbReference>
<dbReference type="Gene3D" id="3.30.565.10">
    <property type="entry name" value="Histidine kinase-like ATPase, C-terminal domain"/>
    <property type="match status" value="1"/>
</dbReference>
<keyword evidence="3" id="KW-0597">Phosphoprotein</keyword>
<proteinExistence type="predicted"/>